<feature type="transmembrane region" description="Helical" evidence="6">
    <location>
        <begin position="75"/>
        <end position="98"/>
    </location>
</feature>
<accession>A0A1Q2H104</accession>
<feature type="transmembrane region" description="Helical" evidence="6">
    <location>
        <begin position="118"/>
        <end position="137"/>
    </location>
</feature>
<dbReference type="PANTHER" id="PTHR30250">
    <property type="entry name" value="PST FAMILY PREDICTED COLANIC ACID TRANSPORTER"/>
    <property type="match status" value="1"/>
</dbReference>
<sequence>MNGIKQIAYFGLSTLFLKVLGFALLPISTRILSQAEFGELNFLVSISAVMSLLLCLGLPELLFKQHISDPQRKRALFRDALILCGFLSCVFVFILFYFIEPFSALLPVSLNTIDIKLLAVNLALSSVLSVLFCYFRYYEMAKQFCVLAILQGAGQTLCTLILLYLGYGVTGVMVSGVISSTLVLLIALSLVINQLGISFKYIAWNITPKNCLFLLSIIVSSLFVYANNGAENWFIAASVGKEKLAQYYVVLQFALMTSFTFEPIRMWWFSRRFNELTQNRTKYVFLCKLSLDIGILLCALMIIVTPHIFSIVLPHNYQLNTWLLPSLIVVVVLRHHSDLLNIGCYTQFNGLFVTVINAISALIALLLLGFLVPKFGVSGAVSALACAQLVKTGLFVAISQKLEYLAFKVKSFVPSWVCFLLIYILSIIDLAQYVLWQLVTFVGFLIILFYKYKTLISDAIKPFIRIKAHD</sequence>
<evidence type="ECO:0000256" key="3">
    <source>
        <dbReference type="ARBA" id="ARBA00022692"/>
    </source>
</evidence>
<evidence type="ECO:0000256" key="6">
    <source>
        <dbReference type="SAM" id="Phobius"/>
    </source>
</evidence>
<dbReference type="EMBL" id="CP019628">
    <property type="protein sequence ID" value="AQQ01043.1"/>
    <property type="molecule type" value="Genomic_DNA"/>
</dbReference>
<feature type="transmembrane region" description="Helical" evidence="6">
    <location>
        <begin position="348"/>
        <end position="371"/>
    </location>
</feature>
<dbReference type="RefSeq" id="WP_077537701.1">
    <property type="nucleotide sequence ID" value="NZ_CANLYY010000062.1"/>
</dbReference>
<evidence type="ECO:0000313" key="8">
    <source>
        <dbReference type="Proteomes" id="UP000188243"/>
    </source>
</evidence>
<feature type="transmembrane region" description="Helical" evidence="6">
    <location>
        <begin position="40"/>
        <end position="63"/>
    </location>
</feature>
<comment type="subcellular location">
    <subcellularLocation>
        <location evidence="1">Cell membrane</location>
        <topology evidence="1">Multi-pass membrane protein</topology>
    </subcellularLocation>
</comment>
<feature type="transmembrane region" description="Helical" evidence="6">
    <location>
        <begin position="411"/>
        <end position="428"/>
    </location>
</feature>
<gene>
    <name evidence="7" type="ORF">B0W48_15455</name>
</gene>
<feature type="transmembrane region" description="Helical" evidence="6">
    <location>
        <begin position="319"/>
        <end position="336"/>
    </location>
</feature>
<dbReference type="Pfam" id="PF01943">
    <property type="entry name" value="Polysacc_synt"/>
    <property type="match status" value="1"/>
</dbReference>
<name>A0A1Q2H104_9GAMM</name>
<feature type="transmembrane region" description="Helical" evidence="6">
    <location>
        <begin position="173"/>
        <end position="199"/>
    </location>
</feature>
<feature type="transmembrane region" description="Helical" evidence="6">
    <location>
        <begin position="211"/>
        <end position="227"/>
    </location>
</feature>
<evidence type="ECO:0000313" key="7">
    <source>
        <dbReference type="EMBL" id="AQQ01043.1"/>
    </source>
</evidence>
<feature type="transmembrane region" description="Helical" evidence="6">
    <location>
        <begin position="377"/>
        <end position="399"/>
    </location>
</feature>
<reference evidence="7 8" key="1">
    <citation type="submission" date="2017-02" db="EMBL/GenBank/DDBJ databases">
        <title>Complete genome sequence of the cold-active Pseudoalteromonas aliena strain EH1 isolated from Arctic seawater.</title>
        <authorList>
            <person name="Kim E."/>
            <person name="Heo E."/>
            <person name="Kim H."/>
            <person name="Kim D."/>
        </authorList>
    </citation>
    <scope>NUCLEOTIDE SEQUENCE [LARGE SCALE GENOMIC DNA]</scope>
    <source>
        <strain evidence="7 8">EH1</strain>
    </source>
</reference>
<feature type="transmembrane region" description="Helical" evidence="6">
    <location>
        <begin position="434"/>
        <end position="452"/>
    </location>
</feature>
<keyword evidence="3 6" id="KW-0812">Transmembrane</keyword>
<feature type="transmembrane region" description="Helical" evidence="6">
    <location>
        <begin position="289"/>
        <end position="313"/>
    </location>
</feature>
<dbReference type="InterPro" id="IPR050833">
    <property type="entry name" value="Poly_Biosynth_Transport"/>
</dbReference>
<dbReference type="InterPro" id="IPR002797">
    <property type="entry name" value="Polysacc_synth"/>
</dbReference>
<organism evidence="7 8">
    <name type="scientific">Pseudoalteromonas aliena</name>
    <dbReference type="NCBI Taxonomy" id="247523"/>
    <lineage>
        <taxon>Bacteria</taxon>
        <taxon>Pseudomonadati</taxon>
        <taxon>Pseudomonadota</taxon>
        <taxon>Gammaproteobacteria</taxon>
        <taxon>Alteromonadales</taxon>
        <taxon>Pseudoalteromonadaceae</taxon>
        <taxon>Pseudoalteromonas</taxon>
    </lineage>
</organism>
<feature type="transmembrane region" description="Helical" evidence="6">
    <location>
        <begin position="7"/>
        <end position="28"/>
    </location>
</feature>
<dbReference type="KEGG" id="paln:B0W48_15455"/>
<evidence type="ECO:0000256" key="5">
    <source>
        <dbReference type="ARBA" id="ARBA00023136"/>
    </source>
</evidence>
<keyword evidence="2" id="KW-1003">Cell membrane</keyword>
<feature type="transmembrane region" description="Helical" evidence="6">
    <location>
        <begin position="144"/>
        <end position="167"/>
    </location>
</feature>
<keyword evidence="4 6" id="KW-1133">Transmembrane helix</keyword>
<evidence type="ECO:0000256" key="4">
    <source>
        <dbReference type="ARBA" id="ARBA00022989"/>
    </source>
</evidence>
<evidence type="ECO:0000256" key="2">
    <source>
        <dbReference type="ARBA" id="ARBA00022475"/>
    </source>
</evidence>
<keyword evidence="5 6" id="KW-0472">Membrane</keyword>
<dbReference type="AlphaFoldDB" id="A0A1Q2H104"/>
<dbReference type="Proteomes" id="UP000188243">
    <property type="component" value="Chromosome"/>
</dbReference>
<dbReference type="PANTHER" id="PTHR30250:SF11">
    <property type="entry name" value="O-ANTIGEN TRANSPORTER-RELATED"/>
    <property type="match status" value="1"/>
</dbReference>
<feature type="transmembrane region" description="Helical" evidence="6">
    <location>
        <begin position="247"/>
        <end position="268"/>
    </location>
</feature>
<dbReference type="GO" id="GO:0005886">
    <property type="term" value="C:plasma membrane"/>
    <property type="evidence" value="ECO:0007669"/>
    <property type="project" value="UniProtKB-SubCell"/>
</dbReference>
<dbReference type="STRING" id="247523.B0W48_15455"/>
<protein>
    <submittedName>
        <fullName evidence="7">Oligosaccharide translocase</fullName>
    </submittedName>
</protein>
<proteinExistence type="predicted"/>
<evidence type="ECO:0000256" key="1">
    <source>
        <dbReference type="ARBA" id="ARBA00004651"/>
    </source>
</evidence>